<evidence type="ECO:0008006" key="4">
    <source>
        <dbReference type="Google" id="ProtNLM"/>
    </source>
</evidence>
<dbReference type="AlphaFoldDB" id="A0A2S7K2Y8"/>
<dbReference type="EMBL" id="PJCH01000011">
    <property type="protein sequence ID" value="PQA86851.1"/>
    <property type="molecule type" value="Genomic_DNA"/>
</dbReference>
<keyword evidence="1" id="KW-1133">Transmembrane helix</keyword>
<feature type="transmembrane region" description="Helical" evidence="1">
    <location>
        <begin position="97"/>
        <end position="127"/>
    </location>
</feature>
<feature type="transmembrane region" description="Helical" evidence="1">
    <location>
        <begin position="52"/>
        <end position="77"/>
    </location>
</feature>
<accession>A0A2S7K2Y8</accession>
<dbReference type="InterPro" id="IPR021737">
    <property type="entry name" value="Phage_phiKZ_Orf197"/>
</dbReference>
<keyword evidence="1" id="KW-0472">Membrane</keyword>
<sequence>MECARPRTGGKARGDVALEKKLARSAPLRHLRRRWPLIAGDAMIMSMSDSQFIFAMLVTFQIKHFIGDYVLQTGWMVRGKARPGPGFVWPLSVHVGVHALTTLGILMVVNPSLWFLALFDFAVHFLMDRIKSGPKYLGRFKDMTKQSFWIPLGFDQMVHHCTHYFIIWQLFMHR</sequence>
<dbReference type="Proteomes" id="UP000239504">
    <property type="component" value="Unassembled WGS sequence"/>
</dbReference>
<evidence type="ECO:0000313" key="3">
    <source>
        <dbReference type="Proteomes" id="UP000239504"/>
    </source>
</evidence>
<gene>
    <name evidence="2" type="ORF">CW354_15340</name>
</gene>
<organism evidence="2 3">
    <name type="scientific">Hyphococcus luteus</name>
    <dbReference type="NCBI Taxonomy" id="2058213"/>
    <lineage>
        <taxon>Bacteria</taxon>
        <taxon>Pseudomonadati</taxon>
        <taxon>Pseudomonadota</taxon>
        <taxon>Alphaproteobacteria</taxon>
        <taxon>Parvularculales</taxon>
        <taxon>Parvularculaceae</taxon>
        <taxon>Hyphococcus</taxon>
    </lineage>
</organism>
<evidence type="ECO:0000256" key="1">
    <source>
        <dbReference type="SAM" id="Phobius"/>
    </source>
</evidence>
<comment type="caution">
    <text evidence="2">The sequence shown here is derived from an EMBL/GenBank/DDBJ whole genome shotgun (WGS) entry which is preliminary data.</text>
</comment>
<name>A0A2S7K2Y8_9PROT</name>
<protein>
    <recommendedName>
        <fullName evidence="4">DUF3307 domain-containing protein</fullName>
    </recommendedName>
</protein>
<reference evidence="2 3" key="1">
    <citation type="submission" date="2017-12" db="EMBL/GenBank/DDBJ databases">
        <authorList>
            <person name="Hurst M.R.H."/>
        </authorList>
    </citation>
    <scope>NUCLEOTIDE SEQUENCE [LARGE SCALE GENOMIC DNA]</scope>
    <source>
        <strain evidence="2 3">SY-3-19</strain>
    </source>
</reference>
<dbReference type="Pfam" id="PF11750">
    <property type="entry name" value="DUF3307"/>
    <property type="match status" value="1"/>
</dbReference>
<proteinExistence type="predicted"/>
<keyword evidence="3" id="KW-1185">Reference proteome</keyword>
<dbReference type="OrthoDB" id="558011at2"/>
<keyword evidence="1" id="KW-0812">Transmembrane</keyword>
<evidence type="ECO:0000313" key="2">
    <source>
        <dbReference type="EMBL" id="PQA86851.1"/>
    </source>
</evidence>